<dbReference type="Pfam" id="PF01553">
    <property type="entry name" value="Acyltransferase"/>
    <property type="match status" value="1"/>
</dbReference>
<evidence type="ECO:0000256" key="2">
    <source>
        <dbReference type="ARBA" id="ARBA00008655"/>
    </source>
</evidence>
<dbReference type="EC" id="2.3.1.51" evidence="7"/>
<proteinExistence type="inferred from homology"/>
<dbReference type="GO" id="GO:0003841">
    <property type="term" value="F:1-acylglycerol-3-phosphate O-acyltransferase activity"/>
    <property type="evidence" value="ECO:0007669"/>
    <property type="project" value="UniProtKB-UniRule"/>
</dbReference>
<dbReference type="InterPro" id="IPR002123">
    <property type="entry name" value="Plipid/glycerol_acylTrfase"/>
</dbReference>
<evidence type="ECO:0000256" key="3">
    <source>
        <dbReference type="ARBA" id="ARBA00022516"/>
    </source>
</evidence>
<dbReference type="GO" id="GO:0006654">
    <property type="term" value="P:phosphatidic acid biosynthetic process"/>
    <property type="evidence" value="ECO:0007669"/>
    <property type="project" value="TreeGrafter"/>
</dbReference>
<evidence type="ECO:0000313" key="9">
    <source>
        <dbReference type="EMBL" id="TDM13255.1"/>
    </source>
</evidence>
<dbReference type="SUPFAM" id="SSF69593">
    <property type="entry name" value="Glycerol-3-phosphate (1)-acyltransferase"/>
    <property type="match status" value="1"/>
</dbReference>
<protein>
    <recommendedName>
        <fullName evidence="7">1-acyl-sn-glycerol-3-phosphate acyltransferase</fullName>
        <ecNumber evidence="7">2.3.1.51</ecNumber>
    </recommendedName>
</protein>
<evidence type="ECO:0000256" key="4">
    <source>
        <dbReference type="ARBA" id="ARBA00022679"/>
    </source>
</evidence>
<dbReference type="PANTHER" id="PTHR10434">
    <property type="entry name" value="1-ACYL-SN-GLYCEROL-3-PHOSPHATE ACYLTRANSFERASE"/>
    <property type="match status" value="1"/>
</dbReference>
<organism evidence="9 10">
    <name type="scientific">Macrococcus lamae</name>
    <dbReference type="NCBI Taxonomy" id="198484"/>
    <lineage>
        <taxon>Bacteria</taxon>
        <taxon>Bacillati</taxon>
        <taxon>Bacillota</taxon>
        <taxon>Bacilli</taxon>
        <taxon>Bacillales</taxon>
        <taxon>Staphylococcaceae</taxon>
        <taxon>Macrococcus</taxon>
    </lineage>
</organism>
<keyword evidence="3 7" id="KW-0444">Lipid biosynthesis</keyword>
<dbReference type="OrthoDB" id="9803035at2"/>
<dbReference type="EMBL" id="SCWB01000001">
    <property type="protein sequence ID" value="TDM13255.1"/>
    <property type="molecule type" value="Genomic_DNA"/>
</dbReference>
<sequence length="243" mass="27292">MIRMIKTVGVIIGYAALATTKIDYMEKHQQLLSNVSTQDRYASLMSRNWARRVLESAGVTVTVTGNNTDNGQPVLFVSNHEGNFDIPVLMYAIDKPFGFVSKVEVRKIPFLHRWMMLLNCIYLDRSNRRSSLQMIKDGVQSLQEGHSVMIFPEGSRSKGSGLQEFKSGSFKLAKSAGVSIVPVAVSGTSKIMEQYNSKRMVLGHVHVHLFDPISPDIFQQLPLQEVADMVKSQIEDHLNEQHI</sequence>
<dbReference type="GO" id="GO:0016020">
    <property type="term" value="C:membrane"/>
    <property type="evidence" value="ECO:0007669"/>
    <property type="project" value="InterPro"/>
</dbReference>
<comment type="caution">
    <text evidence="9">The sequence shown here is derived from an EMBL/GenBank/DDBJ whole genome shotgun (WGS) entry which is preliminary data.</text>
</comment>
<keyword evidence="7" id="KW-1208">Phospholipid metabolism</keyword>
<comment type="domain">
    <text evidence="7">The HXXXXD motif is essential for acyltransferase activity and may constitute the binding site for the phosphate moiety of the glycerol-3-phosphate.</text>
</comment>
<evidence type="ECO:0000313" key="10">
    <source>
        <dbReference type="Proteomes" id="UP000294802"/>
    </source>
</evidence>
<keyword evidence="6 7" id="KW-0012">Acyltransferase</keyword>
<keyword evidence="4 7" id="KW-0808">Transferase</keyword>
<feature type="domain" description="Phospholipid/glycerol acyltransferase" evidence="8">
    <location>
        <begin position="74"/>
        <end position="188"/>
    </location>
</feature>
<dbReference type="NCBIfam" id="TIGR00530">
    <property type="entry name" value="AGP_acyltrn"/>
    <property type="match status" value="1"/>
</dbReference>
<evidence type="ECO:0000259" key="8">
    <source>
        <dbReference type="SMART" id="SM00563"/>
    </source>
</evidence>
<keyword evidence="5 7" id="KW-0443">Lipid metabolism</keyword>
<keyword evidence="7" id="KW-0594">Phospholipid biosynthesis</keyword>
<keyword evidence="10" id="KW-1185">Reference proteome</keyword>
<dbReference type="CDD" id="cd07989">
    <property type="entry name" value="LPLAT_AGPAT-like"/>
    <property type="match status" value="1"/>
</dbReference>
<name>A0A4R6BXV3_9STAP</name>
<evidence type="ECO:0000256" key="1">
    <source>
        <dbReference type="ARBA" id="ARBA00005189"/>
    </source>
</evidence>
<reference evidence="9 10" key="1">
    <citation type="submission" date="2019-01" db="EMBL/GenBank/DDBJ databases">
        <title>Draft genome sequences of the type strains of six Macrococcus species.</title>
        <authorList>
            <person name="Mazhar S."/>
            <person name="Altermann E."/>
            <person name="Hill C."/>
            <person name="Mcauliffe O."/>
        </authorList>
    </citation>
    <scope>NUCLEOTIDE SEQUENCE [LARGE SCALE GENOMIC DNA]</scope>
    <source>
        <strain evidence="9 10">CCM4815</strain>
    </source>
</reference>
<dbReference type="AlphaFoldDB" id="A0A4R6BXV3"/>
<dbReference type="RefSeq" id="WP_133442858.1">
    <property type="nucleotide sequence ID" value="NZ_SCWB01000001.1"/>
</dbReference>
<accession>A0A4R6BXV3</accession>
<evidence type="ECO:0000256" key="5">
    <source>
        <dbReference type="ARBA" id="ARBA00023098"/>
    </source>
</evidence>
<comment type="pathway">
    <text evidence="1">Lipid metabolism.</text>
</comment>
<evidence type="ECO:0000256" key="7">
    <source>
        <dbReference type="RuleBase" id="RU361267"/>
    </source>
</evidence>
<dbReference type="PANTHER" id="PTHR10434:SF64">
    <property type="entry name" value="1-ACYL-SN-GLYCEROL-3-PHOSPHATE ACYLTRANSFERASE-RELATED"/>
    <property type="match status" value="1"/>
</dbReference>
<comment type="catalytic activity">
    <reaction evidence="7">
        <text>a 1-acyl-sn-glycero-3-phosphate + an acyl-CoA = a 1,2-diacyl-sn-glycero-3-phosphate + CoA</text>
        <dbReference type="Rhea" id="RHEA:19709"/>
        <dbReference type="ChEBI" id="CHEBI:57287"/>
        <dbReference type="ChEBI" id="CHEBI:57970"/>
        <dbReference type="ChEBI" id="CHEBI:58342"/>
        <dbReference type="ChEBI" id="CHEBI:58608"/>
        <dbReference type="EC" id="2.3.1.51"/>
    </reaction>
</comment>
<evidence type="ECO:0000256" key="6">
    <source>
        <dbReference type="ARBA" id="ARBA00023315"/>
    </source>
</evidence>
<comment type="similarity">
    <text evidence="2 7">Belongs to the 1-acyl-sn-glycerol-3-phosphate acyltransferase family.</text>
</comment>
<dbReference type="InterPro" id="IPR004552">
    <property type="entry name" value="AGP_acyltrans"/>
</dbReference>
<dbReference type="Proteomes" id="UP000294802">
    <property type="component" value="Unassembled WGS sequence"/>
</dbReference>
<dbReference type="SMART" id="SM00563">
    <property type="entry name" value="PlsC"/>
    <property type="match status" value="1"/>
</dbReference>
<gene>
    <name evidence="9" type="ORF">ERX29_01245</name>
</gene>